<dbReference type="Proteomes" id="UP000663880">
    <property type="component" value="Unassembled WGS sequence"/>
</dbReference>
<proteinExistence type="predicted"/>
<reference evidence="1" key="1">
    <citation type="submission" date="2021-02" db="EMBL/GenBank/DDBJ databases">
        <authorList>
            <person name="Steward A R."/>
        </authorList>
    </citation>
    <scope>NUCLEOTIDE SEQUENCE</scope>
</reference>
<keyword evidence="2" id="KW-1185">Reference proteome</keyword>
<gene>
    <name evidence="1" type="ORF">PMACD_LOCUS7264</name>
</gene>
<protein>
    <submittedName>
        <fullName evidence="1">Uncharacterized protein</fullName>
    </submittedName>
</protein>
<comment type="caution">
    <text evidence="1">The sequence shown here is derived from an EMBL/GenBank/DDBJ whole genome shotgun (WGS) entry which is preliminary data.</text>
</comment>
<name>A0A821SBW7_9NEOP</name>
<evidence type="ECO:0000313" key="2">
    <source>
        <dbReference type="Proteomes" id="UP000663880"/>
    </source>
</evidence>
<dbReference type="AlphaFoldDB" id="A0A821SBW7"/>
<sequence length="78" mass="8409">MPYSMPIKKNKSSLIQNPEAKIKGYSTTGYFTLNAAAELNRIKPQGVDLAAVAVEDAAALAAHASLYTRAVRRFVKAV</sequence>
<accession>A0A821SBW7</accession>
<dbReference type="EMBL" id="CAJOBZ010000017">
    <property type="protein sequence ID" value="CAF4853433.1"/>
    <property type="molecule type" value="Genomic_DNA"/>
</dbReference>
<evidence type="ECO:0000313" key="1">
    <source>
        <dbReference type="EMBL" id="CAF4853433.1"/>
    </source>
</evidence>
<organism evidence="1 2">
    <name type="scientific">Pieris macdunnoughi</name>
    <dbReference type="NCBI Taxonomy" id="345717"/>
    <lineage>
        <taxon>Eukaryota</taxon>
        <taxon>Metazoa</taxon>
        <taxon>Ecdysozoa</taxon>
        <taxon>Arthropoda</taxon>
        <taxon>Hexapoda</taxon>
        <taxon>Insecta</taxon>
        <taxon>Pterygota</taxon>
        <taxon>Neoptera</taxon>
        <taxon>Endopterygota</taxon>
        <taxon>Lepidoptera</taxon>
        <taxon>Glossata</taxon>
        <taxon>Ditrysia</taxon>
        <taxon>Papilionoidea</taxon>
        <taxon>Pieridae</taxon>
        <taxon>Pierinae</taxon>
        <taxon>Pieris</taxon>
    </lineage>
</organism>